<dbReference type="GO" id="GO:0005524">
    <property type="term" value="F:ATP binding"/>
    <property type="evidence" value="ECO:0007669"/>
    <property type="project" value="UniProtKB-KW"/>
</dbReference>
<feature type="transmembrane region" description="Helical" evidence="9">
    <location>
        <begin position="354"/>
        <end position="374"/>
    </location>
</feature>
<dbReference type="PANTHER" id="PTHR24421">
    <property type="entry name" value="NITRATE/NITRITE SENSOR PROTEIN NARX-RELATED"/>
    <property type="match status" value="1"/>
</dbReference>
<dbReference type="SUPFAM" id="SSF48452">
    <property type="entry name" value="TPR-like"/>
    <property type="match status" value="1"/>
</dbReference>
<comment type="catalytic activity">
    <reaction evidence="1">
        <text>ATP + protein L-histidine = ADP + protein N-phospho-L-histidine.</text>
        <dbReference type="EC" id="2.7.13.3"/>
    </reaction>
</comment>
<sequence>MKKIIKIALSDILEIPNCIKYTLICLLFFIAVFAKGNNKYPDPYRKDYTKEQIHKLLKQYEQEKDTVGLAYTYLAYAKNQEEWNDPDESPVASYRKSMEFFRILGDSTNFYETVGSLGYYFMDRPIFHKYAEEYLAKSMLYYRRNKMPAYEMGHLINLANVYIQDFKLKPAHFLLKRAELLNESLKDLTTEGRICAARSDLSRHELKFEEGIVYAGKSLEIGRKLKINWLEAVSLFYMGICQRSVGRYKEAFKSFEDCQKITEQYISLNQLRRAVYSQLDQSYILIKDYQNAYKYSDLYRRASEDIVNSKVEEDIRSVNEYQLIRKQKEELVKIALEKKLSDAELDKLRFRQQLYILSIILALALAGILAFTFFSRRKLNRMEDEKVLKNLQIETLNALINGQEQERLRISQELHDGLGTLLSRIKILSGSSDSHSSQITRMVDEACSEVRNISGNLQPNTLIKFGLIRAIQDLILKQKSTSPQIIFQHFGKKFSIPEDKNLMIYRIIQELLANALKHSQAEEIIIQIVYQEQSSITLTVEDDGIGFHENAIGTDSSGWSNIRSRVKYLNGNLTLQTDAATGTSVTILIPF</sequence>
<evidence type="ECO:0000256" key="4">
    <source>
        <dbReference type="ARBA" id="ARBA00022679"/>
    </source>
</evidence>
<dbReference type="Gene3D" id="1.25.40.10">
    <property type="entry name" value="Tetratricopeptide repeat domain"/>
    <property type="match status" value="1"/>
</dbReference>
<dbReference type="CDD" id="cd16917">
    <property type="entry name" value="HATPase_UhpB-NarQ-NarX-like"/>
    <property type="match status" value="1"/>
</dbReference>
<dbReference type="EMBL" id="FOXH01000016">
    <property type="protein sequence ID" value="SFQ36907.1"/>
    <property type="molecule type" value="Genomic_DNA"/>
</dbReference>
<keyword evidence="9" id="KW-0812">Transmembrane</keyword>
<keyword evidence="4" id="KW-0808">Transferase</keyword>
<evidence type="ECO:0000256" key="3">
    <source>
        <dbReference type="ARBA" id="ARBA00022553"/>
    </source>
</evidence>
<keyword evidence="3" id="KW-0597">Phosphoprotein</keyword>
<keyword evidence="6 11" id="KW-0418">Kinase</keyword>
<dbReference type="InterPro" id="IPR011990">
    <property type="entry name" value="TPR-like_helical_dom_sf"/>
</dbReference>
<evidence type="ECO:0000313" key="11">
    <source>
        <dbReference type="EMBL" id="SFQ36907.1"/>
    </source>
</evidence>
<evidence type="ECO:0000256" key="9">
    <source>
        <dbReference type="SAM" id="Phobius"/>
    </source>
</evidence>
<organism evidence="11 12">
    <name type="scientific">Pseudarcicella hirudinis</name>
    <dbReference type="NCBI Taxonomy" id="1079859"/>
    <lineage>
        <taxon>Bacteria</taxon>
        <taxon>Pseudomonadati</taxon>
        <taxon>Bacteroidota</taxon>
        <taxon>Cytophagia</taxon>
        <taxon>Cytophagales</taxon>
        <taxon>Flectobacillaceae</taxon>
        <taxon>Pseudarcicella</taxon>
    </lineage>
</organism>
<feature type="domain" description="Histidine kinase" evidence="10">
    <location>
        <begin position="409"/>
        <end position="591"/>
    </location>
</feature>
<dbReference type="AlphaFoldDB" id="A0A1I5XYV0"/>
<protein>
    <recommendedName>
        <fullName evidence="2">histidine kinase</fullName>
        <ecNumber evidence="2">2.7.13.3</ecNumber>
    </recommendedName>
</protein>
<proteinExistence type="predicted"/>
<dbReference type="Gene3D" id="3.30.565.10">
    <property type="entry name" value="Histidine kinase-like ATPase, C-terminal domain"/>
    <property type="match status" value="1"/>
</dbReference>
<gene>
    <name evidence="11" type="ORF">SAMN04515674_11639</name>
</gene>
<keyword evidence="9" id="KW-1133">Transmembrane helix</keyword>
<evidence type="ECO:0000259" key="10">
    <source>
        <dbReference type="PROSITE" id="PS50109"/>
    </source>
</evidence>
<keyword evidence="8" id="KW-0902">Two-component regulatory system</keyword>
<name>A0A1I5XYV0_9BACT</name>
<dbReference type="InterPro" id="IPR036890">
    <property type="entry name" value="HATPase_C_sf"/>
</dbReference>
<reference evidence="11 12" key="1">
    <citation type="submission" date="2016-10" db="EMBL/GenBank/DDBJ databases">
        <authorList>
            <person name="de Groot N.N."/>
        </authorList>
    </citation>
    <scope>NUCLEOTIDE SEQUENCE [LARGE SCALE GENOMIC DNA]</scope>
    <source>
        <strain evidence="12">E92,LMG 26720,CCM 7988</strain>
    </source>
</reference>
<keyword evidence="7" id="KW-0067">ATP-binding</keyword>
<dbReference type="EC" id="2.7.13.3" evidence="2"/>
<dbReference type="InterPro" id="IPR005467">
    <property type="entry name" value="His_kinase_dom"/>
</dbReference>
<accession>A0A1I5XYV0</accession>
<keyword evidence="12" id="KW-1185">Reference proteome</keyword>
<evidence type="ECO:0000256" key="8">
    <source>
        <dbReference type="ARBA" id="ARBA00023012"/>
    </source>
</evidence>
<dbReference type="PROSITE" id="PS50109">
    <property type="entry name" value="HIS_KIN"/>
    <property type="match status" value="1"/>
</dbReference>
<evidence type="ECO:0000256" key="6">
    <source>
        <dbReference type="ARBA" id="ARBA00022777"/>
    </source>
</evidence>
<dbReference type="SUPFAM" id="SSF55874">
    <property type="entry name" value="ATPase domain of HSP90 chaperone/DNA topoisomerase II/histidine kinase"/>
    <property type="match status" value="1"/>
</dbReference>
<keyword evidence="5" id="KW-0547">Nucleotide-binding</keyword>
<dbReference type="Gene3D" id="1.20.5.1930">
    <property type="match status" value="1"/>
</dbReference>
<dbReference type="STRING" id="1079859.SAMN04515674_11639"/>
<evidence type="ECO:0000256" key="1">
    <source>
        <dbReference type="ARBA" id="ARBA00000085"/>
    </source>
</evidence>
<evidence type="ECO:0000313" key="12">
    <source>
        <dbReference type="Proteomes" id="UP000199306"/>
    </source>
</evidence>
<dbReference type="GO" id="GO:0046983">
    <property type="term" value="F:protein dimerization activity"/>
    <property type="evidence" value="ECO:0007669"/>
    <property type="project" value="InterPro"/>
</dbReference>
<evidence type="ECO:0000256" key="2">
    <source>
        <dbReference type="ARBA" id="ARBA00012438"/>
    </source>
</evidence>
<keyword evidence="9" id="KW-0472">Membrane</keyword>
<feature type="transmembrane region" description="Helical" evidence="9">
    <location>
        <begin position="12"/>
        <end position="34"/>
    </location>
</feature>
<dbReference type="PANTHER" id="PTHR24421:SF10">
    <property type="entry name" value="NITRATE_NITRITE SENSOR PROTEIN NARQ"/>
    <property type="match status" value="1"/>
</dbReference>
<evidence type="ECO:0000256" key="5">
    <source>
        <dbReference type="ARBA" id="ARBA00022741"/>
    </source>
</evidence>
<dbReference type="Pfam" id="PF02518">
    <property type="entry name" value="HATPase_c"/>
    <property type="match status" value="1"/>
</dbReference>
<dbReference type="Proteomes" id="UP000199306">
    <property type="component" value="Unassembled WGS sequence"/>
</dbReference>
<dbReference type="Pfam" id="PF07730">
    <property type="entry name" value="HisKA_3"/>
    <property type="match status" value="1"/>
</dbReference>
<dbReference type="InterPro" id="IPR011712">
    <property type="entry name" value="Sig_transdc_His_kin_sub3_dim/P"/>
</dbReference>
<evidence type="ECO:0000256" key="7">
    <source>
        <dbReference type="ARBA" id="ARBA00022840"/>
    </source>
</evidence>
<dbReference type="OrthoDB" id="9760839at2"/>
<dbReference type="GO" id="GO:0000155">
    <property type="term" value="F:phosphorelay sensor kinase activity"/>
    <property type="evidence" value="ECO:0007669"/>
    <property type="project" value="InterPro"/>
</dbReference>
<dbReference type="InterPro" id="IPR050482">
    <property type="entry name" value="Sensor_HK_TwoCompSys"/>
</dbReference>
<dbReference type="InterPro" id="IPR003594">
    <property type="entry name" value="HATPase_dom"/>
</dbReference>
<dbReference type="GO" id="GO:0016020">
    <property type="term" value="C:membrane"/>
    <property type="evidence" value="ECO:0007669"/>
    <property type="project" value="InterPro"/>
</dbReference>
<dbReference type="RefSeq" id="WP_092019170.1">
    <property type="nucleotide sequence ID" value="NZ_FOXH01000016.1"/>
</dbReference>
<dbReference type="SMART" id="SM00387">
    <property type="entry name" value="HATPase_c"/>
    <property type="match status" value="1"/>
</dbReference>